<feature type="transmembrane region" description="Helical" evidence="4">
    <location>
        <begin position="165"/>
        <end position="186"/>
    </location>
</feature>
<feature type="transmembrane region" description="Helical" evidence="4">
    <location>
        <begin position="92"/>
        <end position="120"/>
    </location>
</feature>
<evidence type="ECO:0000256" key="4">
    <source>
        <dbReference type="SAM" id="Phobius"/>
    </source>
</evidence>
<keyword evidence="3 4" id="KW-0472">Membrane</keyword>
<proteinExistence type="predicted"/>
<dbReference type="RefSeq" id="WP_238337028.1">
    <property type="nucleotide sequence ID" value="NZ_AP024329.1"/>
</dbReference>
<gene>
    <name evidence="6" type="ORF">ERHA53_41710</name>
</gene>
<name>A0ABN6DS33_ERWRD</name>
<evidence type="ECO:0000313" key="6">
    <source>
        <dbReference type="EMBL" id="BCQ36828.1"/>
    </source>
</evidence>
<keyword evidence="7" id="KW-1185">Reference proteome</keyword>
<reference evidence="6 7" key="1">
    <citation type="submission" date="2021-01" db="EMBL/GenBank/DDBJ databases">
        <title>Complete genome sequence of Erwinia rhapontici MAFF 311153.</title>
        <authorList>
            <person name="Morohoshi T."/>
            <person name="Someya N."/>
        </authorList>
    </citation>
    <scope>NUCLEOTIDE SEQUENCE [LARGE SCALE GENOMIC DNA]</scope>
    <source>
        <strain evidence="6 7">MAFF 311153</strain>
    </source>
</reference>
<accession>A0ABN6DS33</accession>
<feature type="transmembrane region" description="Helical" evidence="4">
    <location>
        <begin position="347"/>
        <end position="367"/>
    </location>
</feature>
<dbReference type="InterPro" id="IPR036259">
    <property type="entry name" value="MFS_trans_sf"/>
</dbReference>
<protein>
    <submittedName>
        <fullName evidence="6">MFS transporter</fullName>
    </submittedName>
</protein>
<feature type="transmembrane region" description="Helical" evidence="4">
    <location>
        <begin position="248"/>
        <end position="269"/>
    </location>
</feature>
<evidence type="ECO:0000313" key="7">
    <source>
        <dbReference type="Proteomes" id="UP000677515"/>
    </source>
</evidence>
<evidence type="ECO:0000259" key="5">
    <source>
        <dbReference type="PROSITE" id="PS50850"/>
    </source>
</evidence>
<dbReference type="EMBL" id="AP024329">
    <property type="protein sequence ID" value="BCQ36828.1"/>
    <property type="molecule type" value="Genomic_DNA"/>
</dbReference>
<dbReference type="PROSITE" id="PS50850">
    <property type="entry name" value="MFS"/>
    <property type="match status" value="1"/>
</dbReference>
<dbReference type="InterPro" id="IPR011701">
    <property type="entry name" value="MFS"/>
</dbReference>
<feature type="transmembrane region" description="Helical" evidence="4">
    <location>
        <begin position="223"/>
        <end position="242"/>
    </location>
</feature>
<evidence type="ECO:0000256" key="2">
    <source>
        <dbReference type="ARBA" id="ARBA00022989"/>
    </source>
</evidence>
<dbReference type="PANTHER" id="PTHR42910">
    <property type="entry name" value="TRANSPORTER SCO4007-RELATED"/>
    <property type="match status" value="1"/>
</dbReference>
<dbReference type="InterPro" id="IPR020846">
    <property type="entry name" value="MFS_dom"/>
</dbReference>
<feature type="domain" description="Major facilitator superfamily (MFS) profile" evidence="5">
    <location>
        <begin position="16"/>
        <end position="402"/>
    </location>
</feature>
<feature type="transmembrane region" description="Helical" evidence="4">
    <location>
        <begin position="53"/>
        <end position="71"/>
    </location>
</feature>
<feature type="transmembrane region" description="Helical" evidence="4">
    <location>
        <begin position="373"/>
        <end position="390"/>
    </location>
</feature>
<evidence type="ECO:0000256" key="3">
    <source>
        <dbReference type="ARBA" id="ARBA00023136"/>
    </source>
</evidence>
<evidence type="ECO:0000256" key="1">
    <source>
        <dbReference type="ARBA" id="ARBA00022692"/>
    </source>
</evidence>
<feature type="transmembrane region" description="Helical" evidence="4">
    <location>
        <begin position="281"/>
        <end position="303"/>
    </location>
</feature>
<keyword evidence="2 4" id="KW-1133">Transmembrane helix</keyword>
<dbReference type="CDD" id="cd17324">
    <property type="entry name" value="MFS_NepI_like"/>
    <property type="match status" value="1"/>
</dbReference>
<dbReference type="Proteomes" id="UP000677515">
    <property type="component" value="Chromosome"/>
</dbReference>
<feature type="transmembrane region" description="Helical" evidence="4">
    <location>
        <begin position="140"/>
        <end position="158"/>
    </location>
</feature>
<dbReference type="SUPFAM" id="SSF103473">
    <property type="entry name" value="MFS general substrate transporter"/>
    <property type="match status" value="1"/>
</dbReference>
<dbReference type="PANTHER" id="PTHR42910:SF1">
    <property type="entry name" value="MAJOR FACILITATOR SUPERFAMILY (MFS) PROFILE DOMAIN-CONTAINING PROTEIN"/>
    <property type="match status" value="1"/>
</dbReference>
<dbReference type="Pfam" id="PF07690">
    <property type="entry name" value="MFS_1"/>
    <property type="match status" value="1"/>
</dbReference>
<organism evidence="6 7">
    <name type="scientific">Erwinia rhapontici</name>
    <name type="common">Pectobacterium rhapontici</name>
    <dbReference type="NCBI Taxonomy" id="55212"/>
    <lineage>
        <taxon>Bacteria</taxon>
        <taxon>Pseudomonadati</taxon>
        <taxon>Pseudomonadota</taxon>
        <taxon>Gammaproteobacteria</taxon>
        <taxon>Enterobacterales</taxon>
        <taxon>Erwiniaceae</taxon>
        <taxon>Erwinia</taxon>
    </lineage>
</organism>
<dbReference type="Gene3D" id="1.20.1250.20">
    <property type="entry name" value="MFS general substrate transporter like domains"/>
    <property type="match status" value="2"/>
</dbReference>
<keyword evidence="1 4" id="KW-0812">Transmembrane</keyword>
<feature type="transmembrane region" description="Helical" evidence="4">
    <location>
        <begin position="12"/>
        <end position="33"/>
    </location>
</feature>
<sequence>MSTHTASLPQPLSGPTVLMLASGAGFSVASIYYSQPMLEILSRQLHASVTTSGLVPTLTQMGYALGILLLAPLGDRHDRRTIITLKGMLLTLALLLSAAAGNMMVLLAASLAIGITATMAQDIVPASASLSPEAQRGKTVGTVMTGLLLGILLSRVVSGLVAQYFGWRVMFVLAALLVLMITLVLWRRLPHIAPSTSLGYPALLASMRHLWMHHGELRRATLAQGLLSVGFSAFWSTLAVMLHSRYGLGSATAGAFGLAGAAGAMAAPLAGMMADRRGPALVTQFSTALATLSFAALFLLPLLPVSAQLALIVISAIGFDFGVQATLVSHQTLIFGLEPAARSRLNALMFTGVFIGMAVGSALGSLLLEKAGWPGVVALLTLAGAGSFIVRMNARRLMKSAHKTRQA</sequence>